<accession>A0A941ESA5</accession>
<dbReference type="AlphaFoldDB" id="A0A941ESA5"/>
<dbReference type="Gene3D" id="1.10.1200.10">
    <property type="entry name" value="ACP-like"/>
    <property type="match status" value="1"/>
</dbReference>
<dbReference type="EMBL" id="JAGSOG010000099">
    <property type="protein sequence ID" value="MBR7835552.1"/>
    <property type="molecule type" value="Genomic_DNA"/>
</dbReference>
<dbReference type="SUPFAM" id="SSF47336">
    <property type="entry name" value="ACP-like"/>
    <property type="match status" value="1"/>
</dbReference>
<dbReference type="Pfam" id="PF00550">
    <property type="entry name" value="PP-binding"/>
    <property type="match status" value="1"/>
</dbReference>
<keyword evidence="3" id="KW-1185">Reference proteome</keyword>
<organism evidence="2 3">
    <name type="scientific">Actinospica durhamensis</name>
    <dbReference type="NCBI Taxonomy" id="1508375"/>
    <lineage>
        <taxon>Bacteria</taxon>
        <taxon>Bacillati</taxon>
        <taxon>Actinomycetota</taxon>
        <taxon>Actinomycetes</taxon>
        <taxon>Catenulisporales</taxon>
        <taxon>Actinospicaceae</taxon>
        <taxon>Actinospica</taxon>
    </lineage>
</organism>
<feature type="domain" description="Carrier" evidence="1">
    <location>
        <begin position="1"/>
        <end position="81"/>
    </location>
</feature>
<dbReference type="InterPro" id="IPR009081">
    <property type="entry name" value="PP-bd_ACP"/>
</dbReference>
<name>A0A941ESA5_9ACTN</name>
<sequence>MIDAEIRRFALASLREMNFDVEGLDDDSLLGPAGADLDSVALAELGIRVEDRFGVTFADDEAEQLAAMTIGEFCQAVAGLLAAAPTAGS</sequence>
<dbReference type="InterPro" id="IPR036736">
    <property type="entry name" value="ACP-like_sf"/>
</dbReference>
<proteinExistence type="predicted"/>
<evidence type="ECO:0000259" key="1">
    <source>
        <dbReference type="PROSITE" id="PS50075"/>
    </source>
</evidence>
<dbReference type="PROSITE" id="PS50075">
    <property type="entry name" value="CARRIER"/>
    <property type="match status" value="1"/>
</dbReference>
<comment type="caution">
    <text evidence="2">The sequence shown here is derived from an EMBL/GenBank/DDBJ whole genome shotgun (WGS) entry which is preliminary data.</text>
</comment>
<reference evidence="2" key="1">
    <citation type="submission" date="2021-04" db="EMBL/GenBank/DDBJ databases">
        <title>Genome based classification of Actinospica acidithermotolerans sp. nov., an actinobacterium isolated from an Indonesian hot spring.</title>
        <authorList>
            <person name="Kusuma A.B."/>
            <person name="Putra K.E."/>
            <person name="Nafisah S."/>
            <person name="Loh J."/>
            <person name="Nouioui I."/>
            <person name="Goodfellow M."/>
        </authorList>
    </citation>
    <scope>NUCLEOTIDE SEQUENCE</scope>
    <source>
        <strain evidence="2">CSCA 57</strain>
    </source>
</reference>
<evidence type="ECO:0000313" key="2">
    <source>
        <dbReference type="EMBL" id="MBR7835552.1"/>
    </source>
</evidence>
<gene>
    <name evidence="2" type="ORF">KDL01_19910</name>
</gene>
<dbReference type="Proteomes" id="UP000675781">
    <property type="component" value="Unassembled WGS sequence"/>
</dbReference>
<evidence type="ECO:0000313" key="3">
    <source>
        <dbReference type="Proteomes" id="UP000675781"/>
    </source>
</evidence>
<protein>
    <submittedName>
        <fullName evidence="2">Acyl carrier protein</fullName>
    </submittedName>
</protein>